<evidence type="ECO:0000313" key="2">
    <source>
        <dbReference type="EMBL" id="RGX28242.1"/>
    </source>
</evidence>
<dbReference type="Proteomes" id="UP000283880">
    <property type="component" value="Unassembled WGS sequence"/>
</dbReference>
<dbReference type="OrthoDB" id="9940389at2"/>
<sequence>MDRNYCRTEKEMGRRVNQNKRGGYTLVELVAVIAIIAILVTSSLPHMDWLTKAARRVASEHEAVEVANAARRYLQDKMDAGELPGKAAFHLINLELDKPDNVLRDYIGGGMEGARIEALFIDAEGILGYITYVNQFDRVRISYDNEGRQTVEHVGPGI</sequence>
<dbReference type="InterPro" id="IPR012902">
    <property type="entry name" value="N_methyl_site"/>
</dbReference>
<reference evidence="2 3" key="1">
    <citation type="submission" date="2018-08" db="EMBL/GenBank/DDBJ databases">
        <title>A genome reference for cultivated species of the human gut microbiota.</title>
        <authorList>
            <person name="Zou Y."/>
            <person name="Xue W."/>
            <person name="Luo G."/>
        </authorList>
    </citation>
    <scope>NUCLEOTIDE SEQUENCE [LARGE SCALE GENOMIC DNA]</scope>
    <source>
        <strain evidence="2 3">AF04-15</strain>
    </source>
</reference>
<dbReference type="Gene3D" id="3.30.700.10">
    <property type="entry name" value="Glycoprotein, Type 4 Pilin"/>
    <property type="match status" value="1"/>
</dbReference>
<dbReference type="InterPro" id="IPR045584">
    <property type="entry name" value="Pilin-like"/>
</dbReference>
<dbReference type="AlphaFoldDB" id="A0A413FDW1"/>
<name>A0A413FDW1_9FIRM</name>
<dbReference type="SUPFAM" id="SSF54523">
    <property type="entry name" value="Pili subunits"/>
    <property type="match status" value="1"/>
</dbReference>
<keyword evidence="1" id="KW-0472">Membrane</keyword>
<accession>A0A413FDW1</accession>
<dbReference type="Pfam" id="PF07963">
    <property type="entry name" value="N_methyl"/>
    <property type="match status" value="1"/>
</dbReference>
<keyword evidence="1" id="KW-1133">Transmembrane helix</keyword>
<comment type="caution">
    <text evidence="2">The sequence shown here is derived from an EMBL/GenBank/DDBJ whole genome shotgun (WGS) entry which is preliminary data.</text>
</comment>
<keyword evidence="1" id="KW-0812">Transmembrane</keyword>
<protein>
    <submittedName>
        <fullName evidence="2">Prepilin-type cleavage/methylation domain-containing protein</fullName>
    </submittedName>
</protein>
<feature type="transmembrane region" description="Helical" evidence="1">
    <location>
        <begin position="21"/>
        <end position="40"/>
    </location>
</feature>
<proteinExistence type="predicted"/>
<evidence type="ECO:0000256" key="1">
    <source>
        <dbReference type="SAM" id="Phobius"/>
    </source>
</evidence>
<gene>
    <name evidence="2" type="ORF">DWV29_15055</name>
</gene>
<dbReference type="EMBL" id="QSBM01000011">
    <property type="protein sequence ID" value="RGX28242.1"/>
    <property type="molecule type" value="Genomic_DNA"/>
</dbReference>
<dbReference type="NCBIfam" id="TIGR02532">
    <property type="entry name" value="IV_pilin_GFxxxE"/>
    <property type="match status" value="1"/>
</dbReference>
<dbReference type="PROSITE" id="PS00409">
    <property type="entry name" value="PROKAR_NTER_METHYL"/>
    <property type="match status" value="1"/>
</dbReference>
<evidence type="ECO:0000313" key="3">
    <source>
        <dbReference type="Proteomes" id="UP000283880"/>
    </source>
</evidence>
<organism evidence="2 3">
    <name type="scientific">Enterocloster asparagiformis</name>
    <dbReference type="NCBI Taxonomy" id="333367"/>
    <lineage>
        <taxon>Bacteria</taxon>
        <taxon>Bacillati</taxon>
        <taxon>Bacillota</taxon>
        <taxon>Clostridia</taxon>
        <taxon>Lachnospirales</taxon>
        <taxon>Lachnospiraceae</taxon>
        <taxon>Enterocloster</taxon>
    </lineage>
</organism>